<dbReference type="InterPro" id="IPR011335">
    <property type="entry name" value="Restrct_endonuc-II-like"/>
</dbReference>
<evidence type="ECO:0000259" key="1">
    <source>
        <dbReference type="Pfam" id="PF09588"/>
    </source>
</evidence>
<accession>A0ABU8ZU70</accession>
<dbReference type="Pfam" id="PF09588">
    <property type="entry name" value="YqaJ"/>
    <property type="match status" value="1"/>
</dbReference>
<feature type="domain" description="YqaJ viral recombinase" evidence="1">
    <location>
        <begin position="1"/>
        <end position="90"/>
    </location>
</feature>
<name>A0ABU8ZU70_9MOLU</name>
<dbReference type="Gene3D" id="3.90.320.10">
    <property type="match status" value="1"/>
</dbReference>
<dbReference type="Proteomes" id="UP001382955">
    <property type="component" value="Unassembled WGS sequence"/>
</dbReference>
<dbReference type="SUPFAM" id="SSF52980">
    <property type="entry name" value="Restriction endonuclease-like"/>
    <property type="match status" value="1"/>
</dbReference>
<dbReference type="NCBIfam" id="TIGR03033">
    <property type="entry name" value="phage_rel_nuc"/>
    <property type="match status" value="1"/>
</dbReference>
<comment type="caution">
    <text evidence="2">The sequence shown here is derived from an EMBL/GenBank/DDBJ whole genome shotgun (WGS) entry which is preliminary data.</text>
</comment>
<evidence type="ECO:0000313" key="2">
    <source>
        <dbReference type="EMBL" id="MEK0312175.1"/>
    </source>
</evidence>
<proteinExistence type="predicted"/>
<protein>
    <submittedName>
        <fullName evidence="2">YqaJ viral recombinase family protein</fullName>
    </submittedName>
</protein>
<gene>
    <name evidence="2" type="ORF">OC725_02790</name>
</gene>
<organism evidence="2 3">
    <name type="scientific">Candidatus Phytoplasma fabacearum</name>
    <dbReference type="NCBI Taxonomy" id="2982628"/>
    <lineage>
        <taxon>Bacteria</taxon>
        <taxon>Bacillati</taxon>
        <taxon>Mycoplasmatota</taxon>
        <taxon>Mollicutes</taxon>
        <taxon>Acholeplasmatales</taxon>
        <taxon>Acholeplasmataceae</taxon>
        <taxon>Candidatus Phytoplasma</taxon>
        <taxon>16SrII (Peanut WB group)</taxon>
    </lineage>
</organism>
<dbReference type="InterPro" id="IPR017482">
    <property type="entry name" value="Lambda-type_endonuclease"/>
</dbReference>
<reference evidence="2 3" key="1">
    <citation type="journal article" date="2023" name="Int. J. Syst. Evol. Microbiol.">
        <title>The observation of taxonomic boundaries for the 16SrII and 16SrXXV phytoplasmas using genome-based delimitation.</title>
        <authorList>
            <person name="Rodrigues Jardim B."/>
            <person name="Tran-Nguyen L.T.T."/>
            <person name="Gambley C."/>
            <person name="Al-Sadi A.M."/>
            <person name="Al-Subhi A.M."/>
            <person name="Foissac X."/>
            <person name="Salar P."/>
            <person name="Cai H."/>
            <person name="Yang J.Y."/>
            <person name="Davis R."/>
            <person name="Jones L."/>
            <person name="Rodoni B."/>
            <person name="Constable F.E."/>
        </authorList>
    </citation>
    <scope>NUCLEOTIDE SEQUENCE [LARGE SCALE GENOMIC DNA]</scope>
    <source>
        <strain evidence="2">BAWM-322</strain>
    </source>
</reference>
<dbReference type="InterPro" id="IPR019080">
    <property type="entry name" value="YqaJ_viral_recombinase"/>
</dbReference>
<keyword evidence="3" id="KW-1185">Reference proteome</keyword>
<dbReference type="RefSeq" id="WP_340495529.1">
    <property type="nucleotide sequence ID" value="NZ_JAOSIK010000054.1"/>
</dbReference>
<evidence type="ECO:0000313" key="3">
    <source>
        <dbReference type="Proteomes" id="UP001382955"/>
    </source>
</evidence>
<feature type="non-terminal residue" evidence="2">
    <location>
        <position position="1"/>
    </location>
</feature>
<sequence length="152" mass="18084">MEPLARQFIEKQLNLTFEPVIFIDDQYQRFSASLDGYNEQTNTLLEIKCPYVDENNHISSTWTLFLANPCEKTIPLYYWSQVQCQLFCSRAKHGYFLVYFKDTFFHVVKVTLNQAFIQKMYQASERYLKLLTKSKIELAQSTYLKTLSKFKK</sequence>
<dbReference type="EMBL" id="JAOSIK010000054">
    <property type="protein sequence ID" value="MEK0312175.1"/>
    <property type="molecule type" value="Genomic_DNA"/>
</dbReference>
<dbReference type="InterPro" id="IPR011604">
    <property type="entry name" value="PDDEXK-like_dom_sf"/>
</dbReference>